<proteinExistence type="predicted"/>
<dbReference type="GO" id="GO:0016787">
    <property type="term" value="F:hydrolase activity"/>
    <property type="evidence" value="ECO:0007669"/>
    <property type="project" value="UniProtKB-KW"/>
</dbReference>
<dbReference type="Gene3D" id="1.10.10.10">
    <property type="entry name" value="Winged helix-like DNA-binding domain superfamily/Winged helix DNA-binding domain"/>
    <property type="match status" value="1"/>
</dbReference>
<keyword evidence="3" id="KW-1185">Reference proteome</keyword>
<accession>A0A1V2GVK6</accession>
<dbReference type="RefSeq" id="WP_076959908.1">
    <property type="nucleotide sequence ID" value="NZ_MLCO01000302.1"/>
</dbReference>
<dbReference type="OrthoDB" id="2971563at2"/>
<comment type="caution">
    <text evidence="2">The sequence shown here is derived from an EMBL/GenBank/DDBJ whole genome shotgun (WGS) entry which is preliminary data.</text>
</comment>
<dbReference type="InterPro" id="IPR001279">
    <property type="entry name" value="Metallo-B-lactamas"/>
</dbReference>
<dbReference type="Proteomes" id="UP000188879">
    <property type="component" value="Unassembled WGS sequence"/>
</dbReference>
<dbReference type="SMART" id="SM00849">
    <property type="entry name" value="Lactamase_B"/>
    <property type="match status" value="1"/>
</dbReference>
<sequence length="328" mass="35701">PEPGQSLELLPGLHWIRMPLSFAPWHVNLWLIEDGDAWLAVDAGARSEETLAHWTTIQRQTLGGRPITRLLATYFHPDHVGFAGWLCERHGAGLLMPRSEYLFARFLLLDTDEGMTAQQLGFARAAGCPESFLSFLAGRGPLYSRAVVSLPRSYRRIAEGDVLCIGGRDWHVLTGGGHAPEMACLHCPALKVLISADQILPRISPYIGVGATEPEADPLRDFLESNARLKAILPGTLVLPSHGDPFHGLHARIDALAAHHAERLATLEAACATPLTAYEATGVLFPRVQEDRQIGFALGETLAHLNRLVGEGRVGKSKGTVPRYSKAS</sequence>
<dbReference type="Pfam" id="PF00753">
    <property type="entry name" value="Lactamase_B"/>
    <property type="match status" value="1"/>
</dbReference>
<dbReference type="PANTHER" id="PTHR23131">
    <property type="entry name" value="ENDORIBONUCLEASE LACTB2"/>
    <property type="match status" value="1"/>
</dbReference>
<dbReference type="Gene3D" id="3.60.15.10">
    <property type="entry name" value="Ribonuclease Z/Hydroxyacylglutathione hydrolase-like"/>
    <property type="match status" value="1"/>
</dbReference>
<dbReference type="Pfam" id="PF21221">
    <property type="entry name" value="B_lactamase-like_C"/>
    <property type="match status" value="1"/>
</dbReference>
<reference evidence="2 3" key="1">
    <citation type="submission" date="2016-10" db="EMBL/GenBank/DDBJ databases">
        <title>Draft Genome sequence of Roseomonas sp. strain M3.</title>
        <authorList>
            <person name="Subhash Y."/>
            <person name="Lee S."/>
        </authorList>
    </citation>
    <scope>NUCLEOTIDE SEQUENCE [LARGE SCALE GENOMIC DNA]</scope>
    <source>
        <strain evidence="2 3">M3</strain>
    </source>
</reference>
<dbReference type="InterPro" id="IPR050662">
    <property type="entry name" value="Sec-metab_biosynth-thioest"/>
</dbReference>
<name>A0A1V2GVK6_9PROT</name>
<dbReference type="AlphaFoldDB" id="A0A1V2GVK6"/>
<gene>
    <name evidence="2" type="ORF">BKE38_24510</name>
</gene>
<evidence type="ECO:0000259" key="1">
    <source>
        <dbReference type="SMART" id="SM00849"/>
    </source>
</evidence>
<dbReference type="SUPFAM" id="SSF56281">
    <property type="entry name" value="Metallo-hydrolase/oxidoreductase"/>
    <property type="match status" value="1"/>
</dbReference>
<keyword evidence="2" id="KW-0378">Hydrolase</keyword>
<dbReference type="InterPro" id="IPR036866">
    <property type="entry name" value="RibonucZ/Hydroxyglut_hydro"/>
</dbReference>
<evidence type="ECO:0000313" key="3">
    <source>
        <dbReference type="Proteomes" id="UP000188879"/>
    </source>
</evidence>
<organism evidence="2 3">
    <name type="scientific">Teichococcus deserti</name>
    <dbReference type="NCBI Taxonomy" id="1817963"/>
    <lineage>
        <taxon>Bacteria</taxon>
        <taxon>Pseudomonadati</taxon>
        <taxon>Pseudomonadota</taxon>
        <taxon>Alphaproteobacteria</taxon>
        <taxon>Acetobacterales</taxon>
        <taxon>Roseomonadaceae</taxon>
        <taxon>Roseomonas</taxon>
    </lineage>
</organism>
<dbReference type="InterPro" id="IPR036388">
    <property type="entry name" value="WH-like_DNA-bd_sf"/>
</dbReference>
<dbReference type="InterPro" id="IPR048933">
    <property type="entry name" value="B_lactamase-like_C"/>
</dbReference>
<dbReference type="PANTHER" id="PTHR23131:SF4">
    <property type="entry name" value="METALLO-BETA-LACTAMASE SUPERFAMILY POTEIN"/>
    <property type="match status" value="1"/>
</dbReference>
<protein>
    <submittedName>
        <fullName evidence="2">MBL fold metallo-hydrolase</fullName>
    </submittedName>
</protein>
<dbReference type="EMBL" id="MLCO01000302">
    <property type="protein sequence ID" value="ONG47049.1"/>
    <property type="molecule type" value="Genomic_DNA"/>
</dbReference>
<feature type="domain" description="Metallo-beta-lactamase" evidence="1">
    <location>
        <begin position="26"/>
        <end position="242"/>
    </location>
</feature>
<feature type="non-terminal residue" evidence="2">
    <location>
        <position position="1"/>
    </location>
</feature>
<evidence type="ECO:0000313" key="2">
    <source>
        <dbReference type="EMBL" id="ONG47049.1"/>
    </source>
</evidence>